<evidence type="ECO:0000313" key="1">
    <source>
        <dbReference type="EMBL" id="JAH30578.1"/>
    </source>
</evidence>
<protein>
    <submittedName>
        <fullName evidence="1">Uncharacterized protein</fullName>
    </submittedName>
</protein>
<proteinExistence type="predicted"/>
<organism evidence="1">
    <name type="scientific">Anguilla anguilla</name>
    <name type="common">European freshwater eel</name>
    <name type="synonym">Muraena anguilla</name>
    <dbReference type="NCBI Taxonomy" id="7936"/>
    <lineage>
        <taxon>Eukaryota</taxon>
        <taxon>Metazoa</taxon>
        <taxon>Chordata</taxon>
        <taxon>Craniata</taxon>
        <taxon>Vertebrata</taxon>
        <taxon>Euteleostomi</taxon>
        <taxon>Actinopterygii</taxon>
        <taxon>Neopterygii</taxon>
        <taxon>Teleostei</taxon>
        <taxon>Anguilliformes</taxon>
        <taxon>Anguillidae</taxon>
        <taxon>Anguilla</taxon>
    </lineage>
</organism>
<dbReference type="AlphaFoldDB" id="A0A0E9RQE9"/>
<reference evidence="1" key="1">
    <citation type="submission" date="2014-11" db="EMBL/GenBank/DDBJ databases">
        <authorList>
            <person name="Amaro Gonzalez C."/>
        </authorList>
    </citation>
    <scope>NUCLEOTIDE SEQUENCE</scope>
</reference>
<reference evidence="1" key="2">
    <citation type="journal article" date="2015" name="Fish Shellfish Immunol.">
        <title>Early steps in the European eel (Anguilla anguilla)-Vibrio vulnificus interaction in the gills: Role of the RtxA13 toxin.</title>
        <authorList>
            <person name="Callol A."/>
            <person name="Pajuelo D."/>
            <person name="Ebbesson L."/>
            <person name="Teles M."/>
            <person name="MacKenzie S."/>
            <person name="Amaro C."/>
        </authorList>
    </citation>
    <scope>NUCLEOTIDE SEQUENCE</scope>
</reference>
<dbReference type="EMBL" id="GBXM01077999">
    <property type="protein sequence ID" value="JAH30578.1"/>
    <property type="molecule type" value="Transcribed_RNA"/>
</dbReference>
<name>A0A0E9RQE9_ANGAN</name>
<accession>A0A0E9RQE9</accession>
<sequence length="57" mass="6642">MLELVPLGAVSPINVHHDRHTSKKKKFTKQKGHCWVATGDMCIKKRHQKVVRRTPQR</sequence>